<accession>A0A0F9BFP4</accession>
<dbReference type="EMBL" id="LAZR01041172">
    <property type="protein sequence ID" value="KKL12657.1"/>
    <property type="molecule type" value="Genomic_DNA"/>
</dbReference>
<comment type="caution">
    <text evidence="1">The sequence shown here is derived from an EMBL/GenBank/DDBJ whole genome shotgun (WGS) entry which is preliminary data.</text>
</comment>
<organism evidence="1">
    <name type="scientific">marine sediment metagenome</name>
    <dbReference type="NCBI Taxonomy" id="412755"/>
    <lineage>
        <taxon>unclassified sequences</taxon>
        <taxon>metagenomes</taxon>
        <taxon>ecological metagenomes</taxon>
    </lineage>
</organism>
<reference evidence="1" key="1">
    <citation type="journal article" date="2015" name="Nature">
        <title>Complex archaea that bridge the gap between prokaryotes and eukaryotes.</title>
        <authorList>
            <person name="Spang A."/>
            <person name="Saw J.H."/>
            <person name="Jorgensen S.L."/>
            <person name="Zaremba-Niedzwiedzka K."/>
            <person name="Martijn J."/>
            <person name="Lind A.E."/>
            <person name="van Eijk R."/>
            <person name="Schleper C."/>
            <person name="Guy L."/>
            <person name="Ettema T.J."/>
        </authorList>
    </citation>
    <scope>NUCLEOTIDE SEQUENCE</scope>
</reference>
<name>A0A0F9BFP4_9ZZZZ</name>
<dbReference type="AlphaFoldDB" id="A0A0F9BFP4"/>
<proteinExistence type="predicted"/>
<evidence type="ECO:0000313" key="1">
    <source>
        <dbReference type="EMBL" id="KKL12657.1"/>
    </source>
</evidence>
<protein>
    <submittedName>
        <fullName evidence="1">Uncharacterized protein</fullName>
    </submittedName>
</protein>
<sequence>MNNKQIDKQIKSLESQKHENTIRGNLKKNTYDTLFFTYEANYKNRVHFAYLAYESTYDCYSILCMEDEWLDDGRDDEGHKLDISELLDNEAIFMSWKEAVRDMCPKCSKYLSLSKVILDNAAALKLEGEEIISIATSEKTELSKQVSRLKRLAEKQCNGVVSPQQFSE</sequence>
<gene>
    <name evidence="1" type="ORF">LCGC14_2533560</name>
</gene>